<evidence type="ECO:0000313" key="2">
    <source>
        <dbReference type="EMBL" id="KAH3702707.1"/>
    </source>
</evidence>
<protein>
    <submittedName>
        <fullName evidence="2">Uncharacterized protein</fullName>
    </submittedName>
</protein>
<comment type="caution">
    <text evidence="2">The sequence shown here is derived from an EMBL/GenBank/DDBJ whole genome shotgun (WGS) entry which is preliminary data.</text>
</comment>
<name>A0A9D4BRL6_DREPO</name>
<dbReference type="EMBL" id="JAIWYP010000015">
    <property type="protein sequence ID" value="KAH3702707.1"/>
    <property type="molecule type" value="Genomic_DNA"/>
</dbReference>
<gene>
    <name evidence="2" type="ORF">DPMN_077733</name>
</gene>
<dbReference type="Proteomes" id="UP000828390">
    <property type="component" value="Unassembled WGS sequence"/>
</dbReference>
<reference evidence="2" key="1">
    <citation type="journal article" date="2019" name="bioRxiv">
        <title>The Genome of the Zebra Mussel, Dreissena polymorpha: A Resource for Invasive Species Research.</title>
        <authorList>
            <person name="McCartney M.A."/>
            <person name="Auch B."/>
            <person name="Kono T."/>
            <person name="Mallez S."/>
            <person name="Zhang Y."/>
            <person name="Obille A."/>
            <person name="Becker A."/>
            <person name="Abrahante J.E."/>
            <person name="Garbe J."/>
            <person name="Badalamenti J.P."/>
            <person name="Herman A."/>
            <person name="Mangelson H."/>
            <person name="Liachko I."/>
            <person name="Sullivan S."/>
            <person name="Sone E.D."/>
            <person name="Koren S."/>
            <person name="Silverstein K.A.T."/>
            <person name="Beckman K.B."/>
            <person name="Gohl D.M."/>
        </authorList>
    </citation>
    <scope>NUCLEOTIDE SEQUENCE</scope>
    <source>
        <strain evidence="2">Duluth1</strain>
        <tissue evidence="2">Whole animal</tissue>
    </source>
</reference>
<feature type="region of interest" description="Disordered" evidence="1">
    <location>
        <begin position="1"/>
        <end position="29"/>
    </location>
</feature>
<evidence type="ECO:0000313" key="3">
    <source>
        <dbReference type="Proteomes" id="UP000828390"/>
    </source>
</evidence>
<proteinExistence type="predicted"/>
<sequence>MEDLERKVDDFKNERNLESGDHRNRDTTRHRGVLEVIGVEIIMFHITAVKTKRAIDK</sequence>
<organism evidence="2 3">
    <name type="scientific">Dreissena polymorpha</name>
    <name type="common">Zebra mussel</name>
    <name type="synonym">Mytilus polymorpha</name>
    <dbReference type="NCBI Taxonomy" id="45954"/>
    <lineage>
        <taxon>Eukaryota</taxon>
        <taxon>Metazoa</taxon>
        <taxon>Spiralia</taxon>
        <taxon>Lophotrochozoa</taxon>
        <taxon>Mollusca</taxon>
        <taxon>Bivalvia</taxon>
        <taxon>Autobranchia</taxon>
        <taxon>Heteroconchia</taxon>
        <taxon>Euheterodonta</taxon>
        <taxon>Imparidentia</taxon>
        <taxon>Neoheterodontei</taxon>
        <taxon>Myida</taxon>
        <taxon>Dreissenoidea</taxon>
        <taxon>Dreissenidae</taxon>
        <taxon>Dreissena</taxon>
    </lineage>
</organism>
<reference evidence="2" key="2">
    <citation type="submission" date="2020-11" db="EMBL/GenBank/DDBJ databases">
        <authorList>
            <person name="McCartney M.A."/>
            <person name="Auch B."/>
            <person name="Kono T."/>
            <person name="Mallez S."/>
            <person name="Becker A."/>
            <person name="Gohl D.M."/>
            <person name="Silverstein K.A.T."/>
            <person name="Koren S."/>
            <person name="Bechman K.B."/>
            <person name="Herman A."/>
            <person name="Abrahante J.E."/>
            <person name="Garbe J."/>
        </authorList>
    </citation>
    <scope>NUCLEOTIDE SEQUENCE</scope>
    <source>
        <strain evidence="2">Duluth1</strain>
        <tissue evidence="2">Whole animal</tissue>
    </source>
</reference>
<dbReference type="AlphaFoldDB" id="A0A9D4BRL6"/>
<evidence type="ECO:0000256" key="1">
    <source>
        <dbReference type="SAM" id="MobiDB-lite"/>
    </source>
</evidence>
<keyword evidence="3" id="KW-1185">Reference proteome</keyword>
<accession>A0A9D4BRL6</accession>